<evidence type="ECO:0000313" key="10">
    <source>
        <dbReference type="Proteomes" id="UP000054097"/>
    </source>
</evidence>
<dbReference type="PROSITE" id="PS51192">
    <property type="entry name" value="HELICASE_ATP_BIND_1"/>
    <property type="match status" value="1"/>
</dbReference>
<dbReference type="GO" id="GO:0003724">
    <property type="term" value="F:RNA helicase activity"/>
    <property type="evidence" value="ECO:0007669"/>
    <property type="project" value="UniProtKB-EC"/>
</dbReference>
<dbReference type="Pfam" id="PF00270">
    <property type="entry name" value="DEAD"/>
    <property type="match status" value="1"/>
</dbReference>
<evidence type="ECO:0000256" key="4">
    <source>
        <dbReference type="ARBA" id="ARBA00022806"/>
    </source>
</evidence>
<dbReference type="STRING" id="933852.A0A0C3AUL1"/>
<evidence type="ECO:0000256" key="1">
    <source>
        <dbReference type="ARBA" id="ARBA00012552"/>
    </source>
</evidence>
<evidence type="ECO:0000256" key="2">
    <source>
        <dbReference type="ARBA" id="ARBA00022741"/>
    </source>
</evidence>
<feature type="domain" description="Helicase ATP-binding" evidence="7">
    <location>
        <begin position="108"/>
        <end position="336"/>
    </location>
</feature>
<dbReference type="Pfam" id="PF00271">
    <property type="entry name" value="Helicase_C"/>
    <property type="match status" value="1"/>
</dbReference>
<dbReference type="AlphaFoldDB" id="A0A0C3AUL1"/>
<feature type="domain" description="Helicase C-terminal" evidence="8">
    <location>
        <begin position="410"/>
        <end position="553"/>
    </location>
</feature>
<evidence type="ECO:0000313" key="9">
    <source>
        <dbReference type="EMBL" id="KIM23719.1"/>
    </source>
</evidence>
<feature type="region of interest" description="Disordered" evidence="6">
    <location>
        <begin position="260"/>
        <end position="301"/>
    </location>
</feature>
<dbReference type="EMBL" id="KN824333">
    <property type="protein sequence ID" value="KIM23719.1"/>
    <property type="molecule type" value="Genomic_DNA"/>
</dbReference>
<dbReference type="HOGENOM" id="CLU_539871_0_0_1"/>
<organism evidence="9 10">
    <name type="scientific">Serendipita vermifera MAFF 305830</name>
    <dbReference type="NCBI Taxonomy" id="933852"/>
    <lineage>
        <taxon>Eukaryota</taxon>
        <taxon>Fungi</taxon>
        <taxon>Dikarya</taxon>
        <taxon>Basidiomycota</taxon>
        <taxon>Agaricomycotina</taxon>
        <taxon>Agaricomycetes</taxon>
        <taxon>Sebacinales</taxon>
        <taxon>Serendipitaceae</taxon>
        <taxon>Serendipita</taxon>
    </lineage>
</organism>
<dbReference type="EC" id="3.6.4.13" evidence="1"/>
<sequence length="553" mass="59543">MGPNRPHSRNPPPPVRTWSAGSLDMPLRQEVHLSRPDALLNQKRRSVVGNLVRRDSAATIDSDWGGGSPRDSGPTITKWEHLQLVPDLLRSISKYGVGPPNKIQQRALPFLLNGADIIAQAPPTQERIAAYVIPAIHIALTSLAVKPQNRGPIVLIISTTVDQATQAQRMIRDLGGAIGVRSALGVGTGGDVQQEIRLLQQSVPHILCGTPQKLHSLLTVPNGLPSNEIRFLVLDEVDQLIARNLHEFVFNIVKLLPSSRPVPPTDSSGSPPNAGNGSGFASSTRRFPPLVHSTNPNDSPGAQAAVIKRQTALFSNTVPQDVLNLANSIQLRDPVRVLVRRDGNVTSSEAQKGGPGSGLKQFYLYLAFTAAGGRLDNNGASGAGLGIIGSGRTNQNAAETAQAKEWKLDALSDLFDDVEIGQTIVHVGSLATLDAVVYKLASRGLEAIPLHTEMNSGAKMAAFHKFRGNNSIMMKQQPVSRVLVVFDVQIKSSDVFQVPLVINYDLPKIVEEYSHRVSPAISTNYSRPGVVVNFVTATGGDVEMLRSIECFYK</sequence>
<evidence type="ECO:0000259" key="7">
    <source>
        <dbReference type="PROSITE" id="PS51192"/>
    </source>
</evidence>
<dbReference type="InterPro" id="IPR001650">
    <property type="entry name" value="Helicase_C-like"/>
</dbReference>
<protein>
    <recommendedName>
        <fullName evidence="1">RNA helicase</fullName>
        <ecNumber evidence="1">3.6.4.13</ecNumber>
    </recommendedName>
</protein>
<dbReference type="SUPFAM" id="SSF52540">
    <property type="entry name" value="P-loop containing nucleoside triphosphate hydrolases"/>
    <property type="match status" value="2"/>
</dbReference>
<dbReference type="GO" id="GO:0016787">
    <property type="term" value="F:hydrolase activity"/>
    <property type="evidence" value="ECO:0007669"/>
    <property type="project" value="UniProtKB-KW"/>
</dbReference>
<keyword evidence="3" id="KW-0378">Hydrolase</keyword>
<accession>A0A0C3AUL1</accession>
<dbReference type="PANTHER" id="PTHR47958">
    <property type="entry name" value="ATP-DEPENDENT RNA HELICASE DBP3"/>
    <property type="match status" value="1"/>
</dbReference>
<keyword evidence="2" id="KW-0547">Nucleotide-binding</keyword>
<dbReference type="GO" id="GO:0005524">
    <property type="term" value="F:ATP binding"/>
    <property type="evidence" value="ECO:0007669"/>
    <property type="project" value="UniProtKB-KW"/>
</dbReference>
<evidence type="ECO:0000256" key="6">
    <source>
        <dbReference type="SAM" id="MobiDB-lite"/>
    </source>
</evidence>
<evidence type="ECO:0000256" key="3">
    <source>
        <dbReference type="ARBA" id="ARBA00022801"/>
    </source>
</evidence>
<evidence type="ECO:0000259" key="8">
    <source>
        <dbReference type="PROSITE" id="PS51194"/>
    </source>
</evidence>
<dbReference type="GO" id="GO:0003676">
    <property type="term" value="F:nucleic acid binding"/>
    <property type="evidence" value="ECO:0007669"/>
    <property type="project" value="InterPro"/>
</dbReference>
<dbReference type="PROSITE" id="PS51194">
    <property type="entry name" value="HELICASE_CTER"/>
    <property type="match status" value="1"/>
</dbReference>
<name>A0A0C3AUL1_SERVB</name>
<dbReference type="InterPro" id="IPR027417">
    <property type="entry name" value="P-loop_NTPase"/>
</dbReference>
<gene>
    <name evidence="9" type="ORF">M408DRAFT_77078</name>
</gene>
<dbReference type="InterPro" id="IPR011545">
    <property type="entry name" value="DEAD/DEAH_box_helicase_dom"/>
</dbReference>
<dbReference type="InterPro" id="IPR014001">
    <property type="entry name" value="Helicase_ATP-bd"/>
</dbReference>
<proteinExistence type="predicted"/>
<dbReference type="SMART" id="SM00487">
    <property type="entry name" value="DEXDc"/>
    <property type="match status" value="1"/>
</dbReference>
<keyword evidence="5" id="KW-0067">ATP-binding</keyword>
<reference evidence="10" key="2">
    <citation type="submission" date="2015-01" db="EMBL/GenBank/DDBJ databases">
        <title>Evolutionary Origins and Diversification of the Mycorrhizal Mutualists.</title>
        <authorList>
            <consortium name="DOE Joint Genome Institute"/>
            <consortium name="Mycorrhizal Genomics Consortium"/>
            <person name="Kohler A."/>
            <person name="Kuo A."/>
            <person name="Nagy L.G."/>
            <person name="Floudas D."/>
            <person name="Copeland A."/>
            <person name="Barry K.W."/>
            <person name="Cichocki N."/>
            <person name="Veneault-Fourrey C."/>
            <person name="LaButti K."/>
            <person name="Lindquist E.A."/>
            <person name="Lipzen A."/>
            <person name="Lundell T."/>
            <person name="Morin E."/>
            <person name="Murat C."/>
            <person name="Riley R."/>
            <person name="Ohm R."/>
            <person name="Sun H."/>
            <person name="Tunlid A."/>
            <person name="Henrissat B."/>
            <person name="Grigoriev I.V."/>
            <person name="Hibbett D.S."/>
            <person name="Martin F."/>
        </authorList>
    </citation>
    <scope>NUCLEOTIDE SEQUENCE [LARGE SCALE GENOMIC DNA]</scope>
    <source>
        <strain evidence="10">MAFF 305830</strain>
    </source>
</reference>
<keyword evidence="10" id="KW-1185">Reference proteome</keyword>
<dbReference type="Proteomes" id="UP000054097">
    <property type="component" value="Unassembled WGS sequence"/>
</dbReference>
<dbReference type="OrthoDB" id="4726at2759"/>
<feature type="region of interest" description="Disordered" evidence="6">
    <location>
        <begin position="1"/>
        <end position="20"/>
    </location>
</feature>
<keyword evidence="4" id="KW-0347">Helicase</keyword>
<evidence type="ECO:0000256" key="5">
    <source>
        <dbReference type="ARBA" id="ARBA00022840"/>
    </source>
</evidence>
<dbReference type="Gene3D" id="3.40.50.300">
    <property type="entry name" value="P-loop containing nucleotide triphosphate hydrolases"/>
    <property type="match status" value="2"/>
</dbReference>
<reference evidence="9 10" key="1">
    <citation type="submission" date="2014-04" db="EMBL/GenBank/DDBJ databases">
        <authorList>
            <consortium name="DOE Joint Genome Institute"/>
            <person name="Kuo A."/>
            <person name="Zuccaro A."/>
            <person name="Kohler A."/>
            <person name="Nagy L.G."/>
            <person name="Floudas D."/>
            <person name="Copeland A."/>
            <person name="Barry K.W."/>
            <person name="Cichocki N."/>
            <person name="Veneault-Fourrey C."/>
            <person name="LaButti K."/>
            <person name="Lindquist E.A."/>
            <person name="Lipzen A."/>
            <person name="Lundell T."/>
            <person name="Morin E."/>
            <person name="Murat C."/>
            <person name="Sun H."/>
            <person name="Tunlid A."/>
            <person name="Henrissat B."/>
            <person name="Grigoriev I.V."/>
            <person name="Hibbett D.S."/>
            <person name="Martin F."/>
            <person name="Nordberg H.P."/>
            <person name="Cantor M.N."/>
            <person name="Hua S.X."/>
        </authorList>
    </citation>
    <scope>NUCLEOTIDE SEQUENCE [LARGE SCALE GENOMIC DNA]</scope>
    <source>
        <strain evidence="9 10">MAFF 305830</strain>
    </source>
</reference>